<dbReference type="AlphaFoldDB" id="A0A1L7WXF8"/>
<evidence type="ECO:0000313" key="3">
    <source>
        <dbReference type="Proteomes" id="UP000184330"/>
    </source>
</evidence>
<dbReference type="InterPro" id="IPR011333">
    <property type="entry name" value="SKP1/BTB/POZ_sf"/>
</dbReference>
<dbReference type="OrthoDB" id="194443at2759"/>
<organism evidence="2 3">
    <name type="scientific">Phialocephala subalpina</name>
    <dbReference type="NCBI Taxonomy" id="576137"/>
    <lineage>
        <taxon>Eukaryota</taxon>
        <taxon>Fungi</taxon>
        <taxon>Dikarya</taxon>
        <taxon>Ascomycota</taxon>
        <taxon>Pezizomycotina</taxon>
        <taxon>Leotiomycetes</taxon>
        <taxon>Helotiales</taxon>
        <taxon>Mollisiaceae</taxon>
        <taxon>Phialocephala</taxon>
        <taxon>Phialocephala fortinii species complex</taxon>
    </lineage>
</organism>
<name>A0A1L7WXF8_9HELO</name>
<evidence type="ECO:0000256" key="1">
    <source>
        <dbReference type="SAM" id="MobiDB-lite"/>
    </source>
</evidence>
<sequence>MAETPENPKEQNAVASASRPKSTSEFGDELSIKMVDIFRVPYFEKMFNGGFKEANDLKAYLPDDGIGTFHLFLEWLYRGALRPADMAKHTTTSGPLFNRVKLYCFAEKICSTELMDYTMTELVALYRKNYKLVSIPAVEWIYESTSPESLLRKFAALSYIRVVSKGVEEKWPMSLVAETLRSSGEPARDVLQLMRSGETGSEPPSMLDPCHFHHHKQGADCPYYEDRA</sequence>
<protein>
    <submittedName>
        <fullName evidence="2">Uncharacterized protein</fullName>
    </submittedName>
</protein>
<accession>A0A1L7WXF8</accession>
<dbReference type="Proteomes" id="UP000184330">
    <property type="component" value="Unassembled WGS sequence"/>
</dbReference>
<dbReference type="PANTHER" id="PTHR47843:SF7">
    <property type="entry name" value="BTB DOMAIN-CONTAINING PROTEIN"/>
    <property type="match status" value="1"/>
</dbReference>
<dbReference type="EMBL" id="FJOG01000010">
    <property type="protein sequence ID" value="CZR57454.1"/>
    <property type="molecule type" value="Genomic_DNA"/>
</dbReference>
<feature type="compositionally biased region" description="Polar residues" evidence="1">
    <location>
        <begin position="13"/>
        <end position="24"/>
    </location>
</feature>
<dbReference type="CDD" id="cd18186">
    <property type="entry name" value="BTB_POZ_ZBTB_KLHL-like"/>
    <property type="match status" value="1"/>
</dbReference>
<keyword evidence="3" id="KW-1185">Reference proteome</keyword>
<dbReference type="Gene3D" id="3.30.710.10">
    <property type="entry name" value="Potassium Channel Kv1.1, Chain A"/>
    <property type="match status" value="1"/>
</dbReference>
<evidence type="ECO:0000313" key="2">
    <source>
        <dbReference type="EMBL" id="CZR57454.1"/>
    </source>
</evidence>
<proteinExistence type="predicted"/>
<dbReference type="PANTHER" id="PTHR47843">
    <property type="entry name" value="BTB DOMAIN-CONTAINING PROTEIN-RELATED"/>
    <property type="match status" value="1"/>
</dbReference>
<feature type="region of interest" description="Disordered" evidence="1">
    <location>
        <begin position="1"/>
        <end position="24"/>
    </location>
</feature>
<reference evidence="2 3" key="1">
    <citation type="submission" date="2016-03" db="EMBL/GenBank/DDBJ databases">
        <authorList>
            <person name="Ploux O."/>
        </authorList>
    </citation>
    <scope>NUCLEOTIDE SEQUENCE [LARGE SCALE GENOMIC DNA]</scope>
    <source>
        <strain evidence="2 3">UAMH 11012</strain>
    </source>
</reference>
<dbReference type="SUPFAM" id="SSF54695">
    <property type="entry name" value="POZ domain"/>
    <property type="match status" value="1"/>
</dbReference>
<gene>
    <name evidence="2" type="ORF">PAC_07343</name>
</gene>